<comment type="function">
    <text evidence="10">A helicase/nuclease that prepares dsDNA breaks (DSB) for recombinational DNA repair. Binds to DSBs and unwinds DNA via a highly rapid and processive ATP-dependent bidirectional helicase activity. Unwinds dsDNA until it encounters a Chi (crossover hotspot instigator) sequence from the 3' direction. Cuts ssDNA a few nucleotides 3' to the Chi site. The properties and activities of the enzyme are changed at Chi. The Chi-altered holoenzyme produces a long 3'-ssDNA overhang and facilitates RecA-binding to the ssDNA for homologous DNA recombination and repair. Holoenzyme degrades any linearized DNA that is unable to undergo homologous recombination. In the holoenzyme this subunit recognizes the wild-type Chi sequence, and when added to isolated RecB increases its ATP-dependent helicase processivity.</text>
</comment>
<keyword evidence="4 10" id="KW-0378">Hydrolase</keyword>
<accession>A0A177NE79</accession>
<dbReference type="Gene3D" id="3.40.50.300">
    <property type="entry name" value="P-loop containing nucleotide triphosphate hydrolases"/>
    <property type="match status" value="2"/>
</dbReference>
<keyword evidence="2 10" id="KW-0547">Nucleotide-binding</keyword>
<dbReference type="EMBL" id="LUUJ01000080">
    <property type="protein sequence ID" value="OAI15733.1"/>
    <property type="molecule type" value="Genomic_DNA"/>
</dbReference>
<dbReference type="InterPro" id="IPR027417">
    <property type="entry name" value="P-loop_NTPase"/>
</dbReference>
<keyword evidence="1 10" id="KW-0540">Nuclease</keyword>
<dbReference type="PANTHER" id="PTHR30591">
    <property type="entry name" value="RECBCD ENZYME SUBUNIT RECC"/>
    <property type="match status" value="1"/>
</dbReference>
<dbReference type="InterPro" id="IPR041500">
    <property type="entry name" value="RecC_C"/>
</dbReference>
<dbReference type="GO" id="GO:0005524">
    <property type="term" value="F:ATP binding"/>
    <property type="evidence" value="ECO:0007669"/>
    <property type="project" value="UniProtKB-UniRule"/>
</dbReference>
<evidence type="ECO:0000256" key="4">
    <source>
        <dbReference type="ARBA" id="ARBA00022801"/>
    </source>
</evidence>
<comment type="similarity">
    <text evidence="10">Belongs to the RecC family.</text>
</comment>
<dbReference type="GO" id="GO:0000724">
    <property type="term" value="P:double-strand break repair via homologous recombination"/>
    <property type="evidence" value="ECO:0007669"/>
    <property type="project" value="UniProtKB-UniRule"/>
</dbReference>
<dbReference type="Pfam" id="PF04257">
    <property type="entry name" value="Exonuc_V_gamma"/>
    <property type="match status" value="1"/>
</dbReference>
<gene>
    <name evidence="10" type="primary">recC</name>
    <name evidence="12" type="ORF">A1507_12975</name>
</gene>
<dbReference type="Pfam" id="PF17946">
    <property type="entry name" value="RecC_C"/>
    <property type="match status" value="1"/>
</dbReference>
<comment type="subunit">
    <text evidence="10">Heterotrimer of RecB, RecC and RecD. All subunits contribute to DNA-binding.</text>
</comment>
<evidence type="ECO:0000256" key="8">
    <source>
        <dbReference type="ARBA" id="ARBA00023125"/>
    </source>
</evidence>
<keyword evidence="5 10" id="KW-0347">Helicase</keyword>
<evidence type="ECO:0000256" key="1">
    <source>
        <dbReference type="ARBA" id="ARBA00022722"/>
    </source>
</evidence>
<evidence type="ECO:0000313" key="13">
    <source>
        <dbReference type="Proteomes" id="UP000077857"/>
    </source>
</evidence>
<dbReference type="NCBIfam" id="TIGR01450">
    <property type="entry name" value="recC"/>
    <property type="match status" value="1"/>
</dbReference>
<keyword evidence="9 10" id="KW-0234">DNA repair</keyword>
<dbReference type="GO" id="GO:0008854">
    <property type="term" value="F:exodeoxyribonuclease V activity"/>
    <property type="evidence" value="ECO:0007669"/>
    <property type="project" value="InterPro"/>
</dbReference>
<evidence type="ECO:0000256" key="10">
    <source>
        <dbReference type="HAMAP-Rule" id="MF_01486"/>
    </source>
</evidence>
<dbReference type="InterPro" id="IPR006697">
    <property type="entry name" value="RecC"/>
</dbReference>
<dbReference type="PANTHER" id="PTHR30591:SF1">
    <property type="entry name" value="RECBCD ENZYME SUBUNIT RECC"/>
    <property type="match status" value="1"/>
</dbReference>
<comment type="miscellaneous">
    <text evidence="10">In the RecBCD complex, RecB has a slow 3'-5' helicase, an exonuclease activity and loads RecA onto ssDNA, RecD has a fast 5'-3' helicase activity, while RecC stimulates the ATPase and processivity of the RecB helicase and contributes to recognition of the Chi site.</text>
</comment>
<dbReference type="InterPro" id="IPR011335">
    <property type="entry name" value="Restrct_endonuc-II-like"/>
</dbReference>
<keyword evidence="7 10" id="KW-0067">ATP-binding</keyword>
<keyword evidence="6 10" id="KW-0269">Exonuclease</keyword>
<proteinExistence type="inferred from homology"/>
<evidence type="ECO:0000256" key="9">
    <source>
        <dbReference type="ARBA" id="ARBA00023204"/>
    </source>
</evidence>
<dbReference type="GO" id="GO:0003678">
    <property type="term" value="F:DNA helicase activity"/>
    <property type="evidence" value="ECO:0007669"/>
    <property type="project" value="UniProtKB-UniRule"/>
</dbReference>
<evidence type="ECO:0000256" key="2">
    <source>
        <dbReference type="ARBA" id="ARBA00022741"/>
    </source>
</evidence>
<keyword evidence="8 10" id="KW-0238">DNA-binding</keyword>
<sequence length="1032" mass="116801">MFVLHSSNKTENLLEHLVTVISAAPLSSPFAAELFLIQSQGMERWLSQQLAARLKVWGHFSYLFPAKFFAEIAATLHDELCEASFDRHWMLWRFEALLRDLDGEVYQALRQYLVGENAELKRYQLAQQLARVYDQYQMLRPDLLDAWQARRLLYGSPAEAWQAELWRAVVAEIGQRHRGAHWLQAIAKLQRAEAGAFAGQLPERVSVFGVNSLPPLMLNYLQALSRHCQVHLYLLNPVQGYWADLPPKRLLAELQNFDGHPLLVRLGQQGREFQQMLLEQAEFAFEPSSFEPAEPQSVLQCLQNDILANRLPQQTRLAADASISIHACHSRLREVQVLKNQLLQTLEQNPDLDLRDIVVMAPDIQAYAPFISAVFDDIQHAVADRSLKISDPLLDAFVRFLQLSQSRLGWRSVMDLLEQPLIHAGFGLAAADLELIAYWLQELHVRWGRSASAKQGQGLPPTPQNTWQAGLERLFMGYALAADEFVDDILPYPDIEGSAAQALGGLNAFLQLLFRAGDELAAAKTLDEWQTCLSRYADSLLAAADAAQRQALNELLAELAEMAAIHDRPLPLAVIVAWLQGRMDETKSGAGFLRGQLTFCSMLPMRSIPFQVIALLGMNDGEFPKIERHPTFDLLAAHPRLGDRSRRADDRYQFLEILLSARRQLLITYLGQSLRDNSDIPPSPIVSELLDVLRDGYALDGVVVRHPLHPFSRRYFLGDDPRLFSYARHDCDTARRLRGEKPAPQPWWSGELAAETDRVVEIDRLRQFFHHPQRYFFRHCLELQLPSLAADAEEREPFALNSLEDYALAQEWLEAELQGKAFSLAKLQARGLWPAGAAGEIAWRRRQPAIAAFAATIVGKQLGTALPPQLIDLELDGYRLVGKLGRIYQNGGLVYRFGRLKGRDFFGAWLQHLIANQLAPQTTHLLCLDADLRFPAQSGPGALPQLLEIFQRGQQRPDAFFTEAALDFVQQKNPDTAQSVVARHLMEDIEKGYEAEIGQLFAYRDLDELFGDEFRGFCREWLEPAWRAAHGD</sequence>
<reference evidence="12 13" key="1">
    <citation type="submission" date="2016-03" db="EMBL/GenBank/DDBJ databases">
        <authorList>
            <person name="Ploux O."/>
        </authorList>
    </citation>
    <scope>NUCLEOTIDE SEQUENCE [LARGE SCALE GENOMIC DNA]</scope>
    <source>
        <strain evidence="12 13">R-45378</strain>
    </source>
</reference>
<name>A0A177NE79_9GAMM</name>
<dbReference type="HAMAP" id="MF_01486">
    <property type="entry name" value="RecC"/>
    <property type="match status" value="1"/>
</dbReference>
<evidence type="ECO:0000256" key="6">
    <source>
        <dbReference type="ARBA" id="ARBA00022839"/>
    </source>
</evidence>
<keyword evidence="3 10" id="KW-0227">DNA damage</keyword>
<dbReference type="Proteomes" id="UP000077857">
    <property type="component" value="Unassembled WGS sequence"/>
</dbReference>
<dbReference type="Gene3D" id="1.10.10.990">
    <property type="match status" value="1"/>
</dbReference>
<dbReference type="OrthoDB" id="9762834at2"/>
<dbReference type="PIRSF" id="PIRSF000980">
    <property type="entry name" value="RecC"/>
    <property type="match status" value="1"/>
</dbReference>
<comment type="caution">
    <text evidence="12">The sequence shown here is derived from an EMBL/GenBank/DDBJ whole genome shotgun (WGS) entry which is preliminary data.</text>
</comment>
<dbReference type="GO" id="GO:0009338">
    <property type="term" value="C:exodeoxyribonuclease V complex"/>
    <property type="evidence" value="ECO:0007669"/>
    <property type="project" value="InterPro"/>
</dbReference>
<dbReference type="SUPFAM" id="SSF52980">
    <property type="entry name" value="Restriction endonuclease-like"/>
    <property type="match status" value="1"/>
</dbReference>
<evidence type="ECO:0000259" key="11">
    <source>
        <dbReference type="Pfam" id="PF17946"/>
    </source>
</evidence>
<dbReference type="GO" id="GO:0003677">
    <property type="term" value="F:DNA binding"/>
    <property type="evidence" value="ECO:0007669"/>
    <property type="project" value="UniProtKB-UniRule"/>
</dbReference>
<dbReference type="RefSeq" id="WP_064040623.1">
    <property type="nucleotide sequence ID" value="NZ_LUUJ01000080.1"/>
</dbReference>
<dbReference type="SUPFAM" id="SSF52540">
    <property type="entry name" value="P-loop containing nucleoside triphosphate hydrolases"/>
    <property type="match status" value="2"/>
</dbReference>
<evidence type="ECO:0000256" key="5">
    <source>
        <dbReference type="ARBA" id="ARBA00022806"/>
    </source>
</evidence>
<evidence type="ECO:0000256" key="3">
    <source>
        <dbReference type="ARBA" id="ARBA00022763"/>
    </source>
</evidence>
<dbReference type="InterPro" id="IPR013986">
    <property type="entry name" value="DExx_box_DNA_helicase_dom_sf"/>
</dbReference>
<dbReference type="Gene3D" id="3.40.50.10930">
    <property type="match status" value="1"/>
</dbReference>
<dbReference type="Gene3D" id="1.10.10.160">
    <property type="match status" value="1"/>
</dbReference>
<protein>
    <recommendedName>
        <fullName evidence="10">RecBCD enzyme subunit RecC</fullName>
    </recommendedName>
    <alternativeName>
        <fullName evidence="10">Exonuclease V subunit RecC</fullName>
        <shortName evidence="10">ExoV subunit RecC</shortName>
    </alternativeName>
    <alternativeName>
        <fullName evidence="10">Helicase/nuclease RecBCD subunit RecC</fullName>
    </alternativeName>
</protein>
<evidence type="ECO:0000256" key="7">
    <source>
        <dbReference type="ARBA" id="ARBA00022840"/>
    </source>
</evidence>
<dbReference type="AlphaFoldDB" id="A0A177NE79"/>
<feature type="domain" description="RecC C-terminal" evidence="11">
    <location>
        <begin position="758"/>
        <end position="971"/>
    </location>
</feature>
<evidence type="ECO:0000313" key="12">
    <source>
        <dbReference type="EMBL" id="OAI15733.1"/>
    </source>
</evidence>
<organism evidence="12 13">
    <name type="scientific">Methylomonas koyamae</name>
    <dbReference type="NCBI Taxonomy" id="702114"/>
    <lineage>
        <taxon>Bacteria</taxon>
        <taxon>Pseudomonadati</taxon>
        <taxon>Pseudomonadota</taxon>
        <taxon>Gammaproteobacteria</taxon>
        <taxon>Methylococcales</taxon>
        <taxon>Methylococcaceae</taxon>
        <taxon>Methylomonas</taxon>
    </lineage>
</organism>